<protein>
    <submittedName>
        <fullName evidence="1">Uncharacterized protein</fullName>
    </submittedName>
</protein>
<dbReference type="RefSeq" id="WP_260525560.1">
    <property type="nucleotide sequence ID" value="NZ_JARMAB010000007.1"/>
</dbReference>
<evidence type="ECO:0000313" key="1">
    <source>
        <dbReference type="EMBL" id="MED1202645.1"/>
    </source>
</evidence>
<proteinExistence type="predicted"/>
<organism evidence="1 2">
    <name type="scientific">Heyndrickxia acidicola</name>
    <dbReference type="NCBI Taxonomy" id="209389"/>
    <lineage>
        <taxon>Bacteria</taxon>
        <taxon>Bacillati</taxon>
        <taxon>Bacillota</taxon>
        <taxon>Bacilli</taxon>
        <taxon>Bacillales</taxon>
        <taxon>Bacillaceae</taxon>
        <taxon>Heyndrickxia</taxon>
    </lineage>
</organism>
<comment type="caution">
    <text evidence="1">The sequence shown here is derived from an EMBL/GenBank/DDBJ whole genome shotgun (WGS) entry which is preliminary data.</text>
</comment>
<dbReference type="Proteomes" id="UP001341444">
    <property type="component" value="Unassembled WGS sequence"/>
</dbReference>
<gene>
    <name evidence="1" type="ORF">P4T90_06000</name>
</gene>
<name>A0ABU6MD99_9BACI</name>
<accession>A0ABU6MD99</accession>
<reference evidence="1 2" key="1">
    <citation type="submission" date="2023-03" db="EMBL/GenBank/DDBJ databases">
        <title>Bacillus Genome Sequencing.</title>
        <authorList>
            <person name="Dunlap C."/>
        </authorList>
    </citation>
    <scope>NUCLEOTIDE SEQUENCE [LARGE SCALE GENOMIC DNA]</scope>
    <source>
        <strain evidence="1 2">B-23453</strain>
    </source>
</reference>
<sequence length="40" mass="4728">MNKKSVPEKITKRDVDALIYKMDKLLNEKRDTKFNSTRTA</sequence>
<dbReference type="EMBL" id="JARMAB010000007">
    <property type="protein sequence ID" value="MED1202645.1"/>
    <property type="molecule type" value="Genomic_DNA"/>
</dbReference>
<keyword evidence="2" id="KW-1185">Reference proteome</keyword>
<evidence type="ECO:0000313" key="2">
    <source>
        <dbReference type="Proteomes" id="UP001341444"/>
    </source>
</evidence>